<reference evidence="8 9" key="1">
    <citation type="submission" date="2015-09" db="EMBL/GenBank/DDBJ databases">
        <title>Complete genome sequence of Defluviimonas alba cai42t isolated from an oilfield in Xinjiang.</title>
        <authorList>
            <person name="Geng S."/>
            <person name="Pan X."/>
            <person name="Wu X."/>
        </authorList>
    </citation>
    <scope>NUCLEOTIDE SEQUENCE [LARGE SCALE GENOMIC DNA]</scope>
    <source>
        <strain evidence="9">cai42</strain>
    </source>
</reference>
<feature type="transmembrane region" description="Helical" evidence="7">
    <location>
        <begin position="40"/>
        <end position="57"/>
    </location>
</feature>
<dbReference type="GO" id="GO:0044780">
    <property type="term" value="P:bacterial-type flagellum assembly"/>
    <property type="evidence" value="ECO:0007669"/>
    <property type="project" value="InterPro"/>
</dbReference>
<dbReference type="Gene3D" id="3.40.50.12790">
    <property type="entry name" value="FHIPEP family, domain 4"/>
    <property type="match status" value="1"/>
</dbReference>
<dbReference type="InterPro" id="IPR006301">
    <property type="entry name" value="FlhA"/>
</dbReference>
<dbReference type="PIRSF" id="PIRSF005419">
    <property type="entry name" value="FlhA"/>
    <property type="match status" value="1"/>
</dbReference>
<name>A0A165SH68_9RHOB</name>
<keyword evidence="8" id="KW-0969">Cilium</keyword>
<keyword evidence="9" id="KW-1185">Reference proteome</keyword>
<dbReference type="Pfam" id="PF00771">
    <property type="entry name" value="FHIPEP"/>
    <property type="match status" value="1"/>
</dbReference>
<dbReference type="STRING" id="1335048.AKL17_0780"/>
<feature type="transmembrane region" description="Helical" evidence="7">
    <location>
        <begin position="234"/>
        <end position="260"/>
    </location>
</feature>
<dbReference type="InterPro" id="IPR042194">
    <property type="entry name" value="FHIPEP_1"/>
</dbReference>
<keyword evidence="7" id="KW-1005">Bacterial flagellum biogenesis</keyword>
<keyword evidence="3 7" id="KW-1003">Cell membrane</keyword>
<dbReference type="OrthoDB" id="9759185at2"/>
<evidence type="ECO:0000256" key="7">
    <source>
        <dbReference type="RuleBase" id="RU364093"/>
    </source>
</evidence>
<keyword evidence="5 7" id="KW-1133">Transmembrane helix</keyword>
<keyword evidence="8" id="KW-0282">Flagellum</keyword>
<dbReference type="PANTHER" id="PTHR30161:SF1">
    <property type="entry name" value="FLAGELLAR BIOSYNTHESIS PROTEIN FLHA-RELATED"/>
    <property type="match status" value="1"/>
</dbReference>
<evidence type="ECO:0000313" key="9">
    <source>
        <dbReference type="Proteomes" id="UP000076128"/>
    </source>
</evidence>
<keyword evidence="6 7" id="KW-0472">Membrane</keyword>
<evidence type="ECO:0000256" key="6">
    <source>
        <dbReference type="ARBA" id="ARBA00023136"/>
    </source>
</evidence>
<dbReference type="EMBL" id="CP012661">
    <property type="protein sequence ID" value="AMY68039.1"/>
    <property type="molecule type" value="Genomic_DNA"/>
</dbReference>
<dbReference type="PRINTS" id="PR00949">
    <property type="entry name" value="TYPE3IMAPROT"/>
</dbReference>
<organism evidence="8 9">
    <name type="scientific">Frigidibacter mobilis</name>
    <dbReference type="NCBI Taxonomy" id="1335048"/>
    <lineage>
        <taxon>Bacteria</taxon>
        <taxon>Pseudomonadati</taxon>
        <taxon>Pseudomonadota</taxon>
        <taxon>Alphaproteobacteria</taxon>
        <taxon>Rhodobacterales</taxon>
        <taxon>Paracoccaceae</taxon>
        <taxon>Frigidibacter</taxon>
    </lineage>
</organism>
<comment type="function">
    <text evidence="7">Required for formation of the rod structure of the flagellar apparatus. Together with FliI and FliH, may constitute the export apparatus of flagellin.</text>
</comment>
<comment type="similarity">
    <text evidence="2 7">Belongs to the FHIPEP (flagella/HR/invasion proteins export pore) family.</text>
</comment>
<dbReference type="KEGG" id="daa:AKL17_0780"/>
<dbReference type="GO" id="GO:0009306">
    <property type="term" value="P:protein secretion"/>
    <property type="evidence" value="ECO:0007669"/>
    <property type="project" value="InterPro"/>
</dbReference>
<dbReference type="GO" id="GO:0005886">
    <property type="term" value="C:plasma membrane"/>
    <property type="evidence" value="ECO:0007669"/>
    <property type="project" value="UniProtKB-SubCell"/>
</dbReference>
<comment type="subcellular location">
    <subcellularLocation>
        <location evidence="1 7">Cell membrane</location>
        <topology evidence="1 7">Multi-pass membrane protein</topology>
    </subcellularLocation>
</comment>
<evidence type="ECO:0000256" key="5">
    <source>
        <dbReference type="ARBA" id="ARBA00022989"/>
    </source>
</evidence>
<feature type="transmembrane region" description="Helical" evidence="7">
    <location>
        <begin position="280"/>
        <end position="297"/>
    </location>
</feature>
<dbReference type="PANTHER" id="PTHR30161">
    <property type="entry name" value="FLAGELLAR EXPORT PROTEIN, MEMBRANE FLHA SUBUNIT-RELATED"/>
    <property type="match status" value="1"/>
</dbReference>
<feature type="transmembrane region" description="Helical" evidence="7">
    <location>
        <begin position="109"/>
        <end position="132"/>
    </location>
</feature>
<sequence>MPRFTLGTVFQPTVLLALAMMAVIVMMILPMPAWVLDTGLAISFALAILIFTVTLFIERPLDFSAFPTILLASLMLRLSLNISSTKLIVGQGHTGTAAAGHVIEGFANFIMGGSVLIGLVVFCVILIVNFIVITKGAGRMAEVSARFALDAMPGKQLAIDADMNAGAIDHAEARARREREQAETTFFGSLDGASKFVKGDAVAGLLITLLNLVMGLVIGITLHGMPIGQALETYAILTVGDGLVSQIPAVIISIAAAILLSRGGSKGAADIDFFRQLGRYPAALGTVAVLMALFGLVPGLPFMPFMAGALVLGATAFWVLQGASRRADEALREAASAPVALAPRSLGDLLDLDDIHVEFAPDLVGMVLDPATGLDARIGNMRNHVAAHYGLILPEIRLTDDGGLDPGCYRIRIQGAEQAHDRLMPDRVLALLADNRELLPPGEEVREPVYGAPARWLPVALQEDAVLAGSTVVGPTEVLATHLLEVIKRNFPRLMTLKALRRLLDEMTRLSDPARAESNRRLIEELVPDKVPVDLLLAVLRLLLEERVSIRNLPLILESIAEARGSGGPEVVCEHVRRRLGFQLVAELRRADGTLPLLQLAPEWEDTFASYQIEGERGQGDVALPPDKFNRLAMNVAEKLARAGENGTFPALVTSARRRRFLKTVLGAKGVAAPVLSFDEIGLDARPALVGMVPA</sequence>
<dbReference type="InterPro" id="IPR042196">
    <property type="entry name" value="FHIPEP_4"/>
</dbReference>
<dbReference type="PATRIC" id="fig|1335048.3.peg.809"/>
<evidence type="ECO:0000256" key="1">
    <source>
        <dbReference type="ARBA" id="ARBA00004651"/>
    </source>
</evidence>
<evidence type="ECO:0000256" key="4">
    <source>
        <dbReference type="ARBA" id="ARBA00022692"/>
    </source>
</evidence>
<dbReference type="InterPro" id="IPR001712">
    <property type="entry name" value="T3SS_FHIPEP"/>
</dbReference>
<dbReference type="NCBIfam" id="TIGR01398">
    <property type="entry name" value="FlhA"/>
    <property type="match status" value="1"/>
</dbReference>
<feature type="transmembrane region" description="Helical" evidence="7">
    <location>
        <begin position="201"/>
        <end position="222"/>
    </location>
</feature>
<dbReference type="Proteomes" id="UP000076128">
    <property type="component" value="Chromosome"/>
</dbReference>
<keyword evidence="7" id="KW-1006">Bacterial flagellum protein export</keyword>
<evidence type="ECO:0000256" key="3">
    <source>
        <dbReference type="ARBA" id="ARBA00022475"/>
    </source>
</evidence>
<dbReference type="AlphaFoldDB" id="A0A165SH68"/>
<protein>
    <recommendedName>
        <fullName evidence="7">Flagellar biosynthesis protein FlhA</fullName>
    </recommendedName>
</protein>
<dbReference type="Gene3D" id="1.10.8.540">
    <property type="entry name" value="FHIPEP family, domain 3"/>
    <property type="match status" value="1"/>
</dbReference>
<evidence type="ECO:0000256" key="2">
    <source>
        <dbReference type="ARBA" id="ARBA00008835"/>
    </source>
</evidence>
<feature type="transmembrane region" description="Helical" evidence="7">
    <location>
        <begin position="12"/>
        <end position="34"/>
    </location>
</feature>
<keyword evidence="7" id="KW-0653">Protein transport</keyword>
<gene>
    <name evidence="7" type="primary">flhA</name>
    <name evidence="8" type="ORF">AKL17_0780</name>
</gene>
<dbReference type="InterPro" id="IPR042193">
    <property type="entry name" value="FHIPEP_3"/>
</dbReference>
<dbReference type="Gene3D" id="3.40.30.60">
    <property type="entry name" value="FHIPEP family, domain 1"/>
    <property type="match status" value="1"/>
</dbReference>
<keyword evidence="4 7" id="KW-0812">Transmembrane</keyword>
<keyword evidence="8" id="KW-0966">Cell projection</keyword>
<dbReference type="RefSeq" id="WP_066809843.1">
    <property type="nucleotide sequence ID" value="NZ_CP012661.1"/>
</dbReference>
<feature type="transmembrane region" description="Helical" evidence="7">
    <location>
        <begin position="69"/>
        <end position="89"/>
    </location>
</feature>
<accession>A0A165SH68</accession>
<evidence type="ECO:0000313" key="8">
    <source>
        <dbReference type="EMBL" id="AMY68039.1"/>
    </source>
</evidence>
<proteinExistence type="inferred from homology"/>
<keyword evidence="7" id="KW-0813">Transport</keyword>